<feature type="compositionally biased region" description="Pro residues" evidence="1">
    <location>
        <begin position="81"/>
        <end position="115"/>
    </location>
</feature>
<protein>
    <submittedName>
        <fullName evidence="2">Uncharacterized protein</fullName>
    </submittedName>
</protein>
<proteinExistence type="predicted"/>
<dbReference type="PRINTS" id="PR01217">
    <property type="entry name" value="PRICHEXTENSN"/>
</dbReference>
<comment type="caution">
    <text evidence="2">The sequence shown here is derived from an EMBL/GenBank/DDBJ whole genome shotgun (WGS) entry which is preliminary data.</text>
</comment>
<evidence type="ECO:0000313" key="3">
    <source>
        <dbReference type="Proteomes" id="UP000823941"/>
    </source>
</evidence>
<evidence type="ECO:0000313" key="2">
    <source>
        <dbReference type="EMBL" id="KAG7295741.1"/>
    </source>
</evidence>
<dbReference type="EMBL" id="JAHIBW010000029">
    <property type="protein sequence ID" value="KAG7295741.1"/>
    <property type="molecule type" value="Genomic_DNA"/>
</dbReference>
<gene>
    <name evidence="2" type="ORF">JYU34_020786</name>
</gene>
<accession>A0ABQ7PRZ4</accession>
<organism evidence="2 3">
    <name type="scientific">Plutella xylostella</name>
    <name type="common">Diamondback moth</name>
    <name type="synonym">Plutella maculipennis</name>
    <dbReference type="NCBI Taxonomy" id="51655"/>
    <lineage>
        <taxon>Eukaryota</taxon>
        <taxon>Metazoa</taxon>
        <taxon>Ecdysozoa</taxon>
        <taxon>Arthropoda</taxon>
        <taxon>Hexapoda</taxon>
        <taxon>Insecta</taxon>
        <taxon>Pterygota</taxon>
        <taxon>Neoptera</taxon>
        <taxon>Endopterygota</taxon>
        <taxon>Lepidoptera</taxon>
        <taxon>Glossata</taxon>
        <taxon>Ditrysia</taxon>
        <taxon>Yponomeutoidea</taxon>
        <taxon>Plutellidae</taxon>
        <taxon>Plutella</taxon>
    </lineage>
</organism>
<feature type="region of interest" description="Disordered" evidence="1">
    <location>
        <begin position="62"/>
        <end position="115"/>
    </location>
</feature>
<dbReference type="Proteomes" id="UP000823941">
    <property type="component" value="Chromosome 29"/>
</dbReference>
<sequence>MCEECGSGRRQQGGMSCDMARCVRIDYPTSTTCAPPTHRPPPSVCPESTTTCKPPPLVFPEPTTTCQPPPPVCPEPTSTRYPPPPPPTECTTTPPRPRPPRPRPTQPPRPTYPPTPLPQQPDCYYMQCWMPMCCGNFRCANNNVNNFRRAYNNININMVPSALATTEDEFKNIYLGVPKEQRRHPDHRRSGGTPDVDIMNVL</sequence>
<feature type="region of interest" description="Disordered" evidence="1">
    <location>
        <begin position="181"/>
        <end position="202"/>
    </location>
</feature>
<evidence type="ECO:0000256" key="1">
    <source>
        <dbReference type="SAM" id="MobiDB-lite"/>
    </source>
</evidence>
<keyword evidence="3" id="KW-1185">Reference proteome</keyword>
<reference evidence="2 3" key="1">
    <citation type="submission" date="2021-06" db="EMBL/GenBank/DDBJ databases">
        <title>A haploid diamondback moth (Plutella xylostella L.) genome assembly resolves 31 chromosomes and identifies a diamide resistance mutation.</title>
        <authorList>
            <person name="Ward C.M."/>
            <person name="Perry K.D."/>
            <person name="Baker G."/>
            <person name="Powis K."/>
            <person name="Heckel D.G."/>
            <person name="Baxter S.W."/>
        </authorList>
    </citation>
    <scope>NUCLEOTIDE SEQUENCE [LARGE SCALE GENOMIC DNA]</scope>
    <source>
        <strain evidence="2 3">LV</strain>
        <tissue evidence="2">Single pupa</tissue>
    </source>
</reference>
<name>A0ABQ7PRZ4_PLUXY</name>